<evidence type="ECO:0000313" key="2">
    <source>
        <dbReference type="Proteomes" id="UP001275084"/>
    </source>
</evidence>
<accession>A0AAJ0MLA9</accession>
<reference evidence="1" key="2">
    <citation type="submission" date="2023-06" db="EMBL/GenBank/DDBJ databases">
        <authorList>
            <consortium name="Lawrence Berkeley National Laboratory"/>
            <person name="Haridas S."/>
            <person name="Hensen N."/>
            <person name="Bonometti L."/>
            <person name="Westerberg I."/>
            <person name="Brannstrom I.O."/>
            <person name="Guillou S."/>
            <person name="Cros-Aarteil S."/>
            <person name="Calhoun S."/>
            <person name="Kuo A."/>
            <person name="Mondo S."/>
            <person name="Pangilinan J."/>
            <person name="Riley R."/>
            <person name="Labutti K."/>
            <person name="Andreopoulos B."/>
            <person name="Lipzen A."/>
            <person name="Chen C."/>
            <person name="Yanf M."/>
            <person name="Daum C."/>
            <person name="Ng V."/>
            <person name="Clum A."/>
            <person name="Steindorff A."/>
            <person name="Ohm R."/>
            <person name="Martin F."/>
            <person name="Silar P."/>
            <person name="Natvig D."/>
            <person name="Lalanne C."/>
            <person name="Gautier V."/>
            <person name="Ament-Velasquez S.L."/>
            <person name="Kruys A."/>
            <person name="Hutchinson M.I."/>
            <person name="Powell A.J."/>
            <person name="Barry K."/>
            <person name="Miller A.N."/>
            <person name="Grigoriev I.V."/>
            <person name="Debuchy R."/>
            <person name="Gladieux P."/>
            <person name="Thoren M.H."/>
            <person name="Johannesson H."/>
        </authorList>
    </citation>
    <scope>NUCLEOTIDE SEQUENCE</scope>
    <source>
        <strain evidence="1">CBS 955.72</strain>
    </source>
</reference>
<keyword evidence="2" id="KW-1185">Reference proteome</keyword>
<protein>
    <submittedName>
        <fullName evidence="1">Uncharacterized protein</fullName>
    </submittedName>
</protein>
<name>A0AAJ0MLA9_9PEZI</name>
<comment type="caution">
    <text evidence="1">The sequence shown here is derived from an EMBL/GenBank/DDBJ whole genome shotgun (WGS) entry which is preliminary data.</text>
</comment>
<organism evidence="1 2">
    <name type="scientific">Lasiosphaeria hispida</name>
    <dbReference type="NCBI Taxonomy" id="260671"/>
    <lineage>
        <taxon>Eukaryota</taxon>
        <taxon>Fungi</taxon>
        <taxon>Dikarya</taxon>
        <taxon>Ascomycota</taxon>
        <taxon>Pezizomycotina</taxon>
        <taxon>Sordariomycetes</taxon>
        <taxon>Sordariomycetidae</taxon>
        <taxon>Sordariales</taxon>
        <taxon>Lasiosphaeriaceae</taxon>
        <taxon>Lasiosphaeria</taxon>
    </lineage>
</organism>
<reference evidence="1" key="1">
    <citation type="journal article" date="2023" name="Mol. Phylogenet. Evol.">
        <title>Genome-scale phylogeny and comparative genomics of the fungal order Sordariales.</title>
        <authorList>
            <person name="Hensen N."/>
            <person name="Bonometti L."/>
            <person name="Westerberg I."/>
            <person name="Brannstrom I.O."/>
            <person name="Guillou S."/>
            <person name="Cros-Aarteil S."/>
            <person name="Calhoun S."/>
            <person name="Haridas S."/>
            <person name="Kuo A."/>
            <person name="Mondo S."/>
            <person name="Pangilinan J."/>
            <person name="Riley R."/>
            <person name="LaButti K."/>
            <person name="Andreopoulos B."/>
            <person name="Lipzen A."/>
            <person name="Chen C."/>
            <person name="Yan M."/>
            <person name="Daum C."/>
            <person name="Ng V."/>
            <person name="Clum A."/>
            <person name="Steindorff A."/>
            <person name="Ohm R.A."/>
            <person name="Martin F."/>
            <person name="Silar P."/>
            <person name="Natvig D.O."/>
            <person name="Lalanne C."/>
            <person name="Gautier V."/>
            <person name="Ament-Velasquez S.L."/>
            <person name="Kruys A."/>
            <person name="Hutchinson M.I."/>
            <person name="Powell A.J."/>
            <person name="Barry K."/>
            <person name="Miller A.N."/>
            <person name="Grigoriev I.V."/>
            <person name="Debuchy R."/>
            <person name="Gladieux P."/>
            <person name="Hiltunen Thoren M."/>
            <person name="Johannesson H."/>
        </authorList>
    </citation>
    <scope>NUCLEOTIDE SEQUENCE</scope>
    <source>
        <strain evidence="1">CBS 955.72</strain>
    </source>
</reference>
<dbReference type="AlphaFoldDB" id="A0AAJ0MLA9"/>
<sequence length="168" mass="18862">MPTPQRSNTLPHQESENRKWWFSGFCRVSTEDNREKDRVWLIASCLLYRFGVITGILATSVRIDDYQEKPADMLTPTASELSILDKFTAEATFAGDPDVQASHINVATDILKFCVAAAKLFFNHKGKERSGLGLALKAQWKGLFQRHHKGIQATHGRDGKCRQKGLSS</sequence>
<proteinExistence type="predicted"/>
<dbReference type="Proteomes" id="UP001275084">
    <property type="component" value="Unassembled WGS sequence"/>
</dbReference>
<gene>
    <name evidence="1" type="ORF">B0T25DRAFT_576880</name>
</gene>
<dbReference type="EMBL" id="JAUIQD010000001">
    <property type="protein sequence ID" value="KAK3364666.1"/>
    <property type="molecule type" value="Genomic_DNA"/>
</dbReference>
<evidence type="ECO:0000313" key="1">
    <source>
        <dbReference type="EMBL" id="KAK3364666.1"/>
    </source>
</evidence>